<accession>A0AAW2G8E4</accession>
<dbReference type="Proteomes" id="UP001430953">
    <property type="component" value="Unassembled WGS sequence"/>
</dbReference>
<name>A0AAW2G8E4_9HYME</name>
<evidence type="ECO:0000313" key="2">
    <source>
        <dbReference type="Proteomes" id="UP001430953"/>
    </source>
</evidence>
<organism evidence="1 2">
    <name type="scientific">Cardiocondyla obscurior</name>
    <dbReference type="NCBI Taxonomy" id="286306"/>
    <lineage>
        <taxon>Eukaryota</taxon>
        <taxon>Metazoa</taxon>
        <taxon>Ecdysozoa</taxon>
        <taxon>Arthropoda</taxon>
        <taxon>Hexapoda</taxon>
        <taxon>Insecta</taxon>
        <taxon>Pterygota</taxon>
        <taxon>Neoptera</taxon>
        <taxon>Endopterygota</taxon>
        <taxon>Hymenoptera</taxon>
        <taxon>Apocrita</taxon>
        <taxon>Aculeata</taxon>
        <taxon>Formicoidea</taxon>
        <taxon>Formicidae</taxon>
        <taxon>Myrmicinae</taxon>
        <taxon>Cardiocondyla</taxon>
    </lineage>
</organism>
<dbReference type="EMBL" id="JADYXP020000006">
    <property type="protein sequence ID" value="KAL0122311.1"/>
    <property type="molecule type" value="Genomic_DNA"/>
</dbReference>
<comment type="caution">
    <text evidence="1">The sequence shown here is derived from an EMBL/GenBank/DDBJ whole genome shotgun (WGS) entry which is preliminary data.</text>
</comment>
<gene>
    <name evidence="1" type="ORF">PUN28_007209</name>
</gene>
<keyword evidence="2" id="KW-1185">Reference proteome</keyword>
<proteinExistence type="predicted"/>
<evidence type="ECO:0000313" key="1">
    <source>
        <dbReference type="EMBL" id="KAL0122311.1"/>
    </source>
</evidence>
<reference evidence="1 2" key="1">
    <citation type="submission" date="2023-03" db="EMBL/GenBank/DDBJ databases">
        <title>High recombination rates correlate with genetic variation in Cardiocondyla obscurior ants.</title>
        <authorList>
            <person name="Errbii M."/>
        </authorList>
    </citation>
    <scope>NUCLEOTIDE SEQUENCE [LARGE SCALE GENOMIC DNA]</scope>
    <source>
        <strain evidence="1">Alpha-2009</strain>
        <tissue evidence="1">Whole body</tissue>
    </source>
</reference>
<dbReference type="AlphaFoldDB" id="A0AAW2G8E4"/>
<protein>
    <submittedName>
        <fullName evidence="1">Uncharacterized protein</fullName>
    </submittedName>
</protein>
<sequence length="90" mass="10062">MTEYHYLDSRGSTGFHQYLESLEIPLAGPPYGGHRWRNQRNFEKLVVLKGALEHTGAATATGKSTKLKAIEIVMGVNSVILFRKIEFGNI</sequence>